<dbReference type="Gene3D" id="2.30.38.10">
    <property type="entry name" value="Luciferase, Domain 3"/>
    <property type="match status" value="1"/>
</dbReference>
<dbReference type="PROSITE" id="PS00455">
    <property type="entry name" value="AMP_BINDING"/>
    <property type="match status" value="1"/>
</dbReference>
<proteinExistence type="predicted"/>
<dbReference type="Pfam" id="PF00501">
    <property type="entry name" value="AMP-binding"/>
    <property type="match status" value="1"/>
</dbReference>
<dbReference type="NCBIfam" id="TIGR01733">
    <property type="entry name" value="AA-adenyl-dom"/>
    <property type="match status" value="1"/>
</dbReference>
<organism evidence="6 7">
    <name type="scientific">Microbulbifer echini</name>
    <dbReference type="NCBI Taxonomy" id="1529067"/>
    <lineage>
        <taxon>Bacteria</taxon>
        <taxon>Pseudomonadati</taxon>
        <taxon>Pseudomonadota</taxon>
        <taxon>Gammaproteobacteria</taxon>
        <taxon>Cellvibrionales</taxon>
        <taxon>Microbulbiferaceae</taxon>
        <taxon>Microbulbifer</taxon>
    </lineage>
</organism>
<dbReference type="Pfam" id="PF00155">
    <property type="entry name" value="Aminotran_1_2"/>
    <property type="match status" value="1"/>
</dbReference>
<name>A0ABV4NMB3_9GAMM</name>
<dbReference type="Gene3D" id="3.90.1150.10">
    <property type="entry name" value="Aspartate Aminotransferase, domain 1"/>
    <property type="match status" value="1"/>
</dbReference>
<comment type="caution">
    <text evidence="6">The sequence shown here is derived from an EMBL/GenBank/DDBJ whole genome shotgun (WGS) entry which is preliminary data.</text>
</comment>
<dbReference type="InterPro" id="IPR020845">
    <property type="entry name" value="AMP-binding_CS"/>
</dbReference>
<dbReference type="SMART" id="SM00823">
    <property type="entry name" value="PKS_PP"/>
    <property type="match status" value="1"/>
</dbReference>
<dbReference type="SUPFAM" id="SSF56801">
    <property type="entry name" value="Acetyl-CoA synthetase-like"/>
    <property type="match status" value="1"/>
</dbReference>
<dbReference type="PANTHER" id="PTHR45527:SF1">
    <property type="entry name" value="FATTY ACID SYNTHASE"/>
    <property type="match status" value="1"/>
</dbReference>
<dbReference type="InterPro" id="IPR020806">
    <property type="entry name" value="PKS_PP-bd"/>
</dbReference>
<protein>
    <submittedName>
        <fullName evidence="6">Amino acid adenylation domain-containing protein</fullName>
    </submittedName>
</protein>
<dbReference type="EMBL" id="JBGMEL010000006">
    <property type="protein sequence ID" value="MFA0790405.1"/>
    <property type="molecule type" value="Genomic_DNA"/>
</dbReference>
<evidence type="ECO:0000256" key="2">
    <source>
        <dbReference type="ARBA" id="ARBA00022450"/>
    </source>
</evidence>
<dbReference type="InterPro" id="IPR001917">
    <property type="entry name" value="Aminotrans_II_pyridoxalP_BS"/>
</dbReference>
<dbReference type="PANTHER" id="PTHR45527">
    <property type="entry name" value="NONRIBOSOMAL PEPTIDE SYNTHETASE"/>
    <property type="match status" value="1"/>
</dbReference>
<dbReference type="InterPro" id="IPR004839">
    <property type="entry name" value="Aminotransferase_I/II_large"/>
</dbReference>
<evidence type="ECO:0000256" key="3">
    <source>
        <dbReference type="ARBA" id="ARBA00022553"/>
    </source>
</evidence>
<dbReference type="Gene3D" id="3.40.50.980">
    <property type="match status" value="2"/>
</dbReference>
<dbReference type="Gene3D" id="3.40.640.10">
    <property type="entry name" value="Type I PLP-dependent aspartate aminotransferase-like (Major domain)"/>
    <property type="match status" value="1"/>
</dbReference>
<dbReference type="InterPro" id="IPR015424">
    <property type="entry name" value="PyrdxlP-dep_Trfase"/>
</dbReference>
<dbReference type="InterPro" id="IPR045851">
    <property type="entry name" value="AMP-bd_C_sf"/>
</dbReference>
<keyword evidence="2" id="KW-0596">Phosphopantetheine</keyword>
<dbReference type="InterPro" id="IPR015422">
    <property type="entry name" value="PyrdxlP-dep_Trfase_small"/>
</dbReference>
<dbReference type="InterPro" id="IPR009081">
    <property type="entry name" value="PP-bd_ACP"/>
</dbReference>
<dbReference type="Gene3D" id="1.10.1200.10">
    <property type="entry name" value="ACP-like"/>
    <property type="match status" value="1"/>
</dbReference>
<sequence>MLENPDRVAIIDGKVRVDFKRLLQRASTIAAELGVRGVKPGSLVGVCMNRSWELVATLIGVMRAGCAYVPLDPAYPQERVRYMLTHSRAVAAIVDSDISADLCRNVRELVWIDQVGDPTRGVVSGPVEPSASDLAYVIYTSGSTGRPKGVAVEHKSIVAMSRSMGELFNEVELKGVFAGASVCFDTSVMEILGTLSLGGTVILGKNILELPNHPAVDQVRTCVSVASAMQTLLSTEKLPERLQCLVFGGEALKRSLVEQVDSLKPGLRIFNAYGPTEDTVYSTISEVTSGTKVVTIGKSVPNSRAYILDDAMQPVSPGVAGELYLAGSKLARGYLYDETLTKARFIERVPTDQIPDTRLYKTGDLCQWTENGEIEFLGRVDQQVKVRGFRIELEEIESTLESMPGVDAAAAAAVDGGIGQKMLAVYVVSRSEAVTDIAVKAFLAQRLPKYMVPQLVRHLATLPVLPNDKLDRKTLIKLEEGKQVNLGSSIDSTKNASRLMQRLIGSKSEQQATMLPIIQREVAVLLNFGDPEQVSPNLSFSSLGLDSLTTLEFARRLSNNLGRSITAQAMIDYDTVNTLASYILSTLNDRAGQAPVKTADRAVSDSLASFQSHIQSSHPTFQAAKAPSWSAMDKSKLVQEVMYMVNDQRRNPYSKVLRTGSATRGTVSDVYNDEEQEAIIWTTNLYLGLNRDKKVIEESASAVARFGTGMGTSAAASGLTDLHLEFETEFAELVGKPSACLFPTGYTANVGVVAGLLGKDDVVVIDQLCHASIVDGARLCGATIRTFKHNDAADLESVLESEVSPYRTILVALEGVYSMGEGAAPVTEIVRTAKKYNALVLVDEAHSFGFYGERGAGICAAQGITDQVDFIMTTLSKALGSLGGVIAAKQEYVDLLRSSARAYIFQASISPADIAAALTALRRLSSDDDLRARLWETTRYMRQRFEQAGYDLGTGDGPIVTPHFSDKDKLFAIVQELYKRGVQTSAVTYPIVESGRGRLRLICSAAHTKGDVDKTVEALVEAEREVDKLLVATKEEPMDLSLAHSEVEGWANSFSSYLNQTLTKHSAPTPNLALSVSVSDQQEPVRILYYDGNVTLSDHKISGLPSCSMLLKSCKAVSSLRSSDVRGLLQSICAGSCELHGQVEPFIWFIARMVDWRRASEEVTGAESRKEQAIG</sequence>
<keyword evidence="3" id="KW-0597">Phosphoprotein</keyword>
<reference evidence="6 7" key="1">
    <citation type="submission" date="2024-08" db="EMBL/GenBank/DDBJ databases">
        <authorList>
            <person name="Ishaq N."/>
        </authorList>
    </citation>
    <scope>NUCLEOTIDE SEQUENCE [LARGE SCALE GENOMIC DNA]</scope>
    <source>
        <strain evidence="6 7">JCM 30400</strain>
    </source>
</reference>
<dbReference type="Proteomes" id="UP001569414">
    <property type="component" value="Unassembled WGS sequence"/>
</dbReference>
<dbReference type="Pfam" id="PF13193">
    <property type="entry name" value="AMP-binding_C"/>
    <property type="match status" value="1"/>
</dbReference>
<comment type="cofactor">
    <cofactor evidence="1">
        <name>pyridoxal 5'-phosphate</name>
        <dbReference type="ChEBI" id="CHEBI:597326"/>
    </cofactor>
</comment>
<evidence type="ECO:0000313" key="7">
    <source>
        <dbReference type="Proteomes" id="UP001569414"/>
    </source>
</evidence>
<dbReference type="InterPro" id="IPR025110">
    <property type="entry name" value="AMP-bd_C"/>
</dbReference>
<dbReference type="SUPFAM" id="SSF47336">
    <property type="entry name" value="ACP-like"/>
    <property type="match status" value="1"/>
</dbReference>
<dbReference type="InterPro" id="IPR000873">
    <property type="entry name" value="AMP-dep_synth/lig_dom"/>
</dbReference>
<keyword evidence="7" id="KW-1185">Reference proteome</keyword>
<evidence type="ECO:0000256" key="1">
    <source>
        <dbReference type="ARBA" id="ARBA00001933"/>
    </source>
</evidence>
<dbReference type="Pfam" id="PF00550">
    <property type="entry name" value="PP-binding"/>
    <property type="match status" value="1"/>
</dbReference>
<gene>
    <name evidence="6" type="ORF">ACCI51_07585</name>
</gene>
<dbReference type="RefSeq" id="WP_371843174.1">
    <property type="nucleotide sequence ID" value="NZ_JBGMEL010000006.1"/>
</dbReference>
<dbReference type="PROSITE" id="PS50075">
    <property type="entry name" value="CARRIER"/>
    <property type="match status" value="1"/>
</dbReference>
<evidence type="ECO:0000259" key="5">
    <source>
        <dbReference type="PROSITE" id="PS50075"/>
    </source>
</evidence>
<dbReference type="SMART" id="SM01294">
    <property type="entry name" value="PKS_PP_betabranch"/>
    <property type="match status" value="1"/>
</dbReference>
<evidence type="ECO:0000313" key="6">
    <source>
        <dbReference type="EMBL" id="MFA0790405.1"/>
    </source>
</evidence>
<dbReference type="InterPro" id="IPR036736">
    <property type="entry name" value="ACP-like_sf"/>
</dbReference>
<dbReference type="InterPro" id="IPR010071">
    <property type="entry name" value="AA_adenyl_dom"/>
</dbReference>
<dbReference type="SUPFAM" id="SSF53383">
    <property type="entry name" value="PLP-dependent transferases"/>
    <property type="match status" value="1"/>
</dbReference>
<dbReference type="CDD" id="cd06454">
    <property type="entry name" value="KBL_like"/>
    <property type="match status" value="1"/>
</dbReference>
<evidence type="ECO:0000256" key="4">
    <source>
        <dbReference type="ARBA" id="ARBA00022898"/>
    </source>
</evidence>
<feature type="domain" description="Carrier" evidence="5">
    <location>
        <begin position="512"/>
        <end position="587"/>
    </location>
</feature>
<accession>A0ABV4NMB3</accession>
<dbReference type="PROSITE" id="PS00599">
    <property type="entry name" value="AA_TRANSFER_CLASS_2"/>
    <property type="match status" value="1"/>
</dbReference>
<keyword evidence="4" id="KW-0663">Pyridoxal phosphate</keyword>
<dbReference type="InterPro" id="IPR015421">
    <property type="entry name" value="PyrdxlP-dep_Trfase_major"/>
</dbReference>
<dbReference type="Gene3D" id="3.30.300.30">
    <property type="match status" value="1"/>
</dbReference>